<feature type="transmembrane region" description="Helical" evidence="8">
    <location>
        <begin position="317"/>
        <end position="337"/>
    </location>
</feature>
<organism evidence="10 11">
    <name type="scientific">Pristionchus fissidentatus</name>
    <dbReference type="NCBI Taxonomy" id="1538716"/>
    <lineage>
        <taxon>Eukaryota</taxon>
        <taxon>Metazoa</taxon>
        <taxon>Ecdysozoa</taxon>
        <taxon>Nematoda</taxon>
        <taxon>Chromadorea</taxon>
        <taxon>Rhabditida</taxon>
        <taxon>Rhabditina</taxon>
        <taxon>Diplogasteromorpha</taxon>
        <taxon>Diplogasteroidea</taxon>
        <taxon>Neodiplogasteridae</taxon>
        <taxon>Pristionchus</taxon>
    </lineage>
</organism>
<feature type="transmembrane region" description="Helical" evidence="8">
    <location>
        <begin position="198"/>
        <end position="215"/>
    </location>
</feature>
<proteinExistence type="inferred from homology"/>
<name>A0AAV5WNJ7_9BILA</name>
<evidence type="ECO:0000256" key="6">
    <source>
        <dbReference type="ARBA" id="ARBA00023136"/>
    </source>
</evidence>
<comment type="similarity">
    <text evidence="2">Belongs to the chloride channel MCLC family.</text>
</comment>
<evidence type="ECO:0000256" key="9">
    <source>
        <dbReference type="SAM" id="SignalP"/>
    </source>
</evidence>
<evidence type="ECO:0000313" key="11">
    <source>
        <dbReference type="Proteomes" id="UP001432322"/>
    </source>
</evidence>
<accession>A0AAV5WNJ7</accession>
<evidence type="ECO:0000256" key="4">
    <source>
        <dbReference type="ARBA" id="ARBA00022692"/>
    </source>
</evidence>
<dbReference type="GO" id="GO:0005254">
    <property type="term" value="F:chloride channel activity"/>
    <property type="evidence" value="ECO:0007669"/>
    <property type="project" value="TreeGrafter"/>
</dbReference>
<comment type="caution">
    <text evidence="10">The sequence shown here is derived from an EMBL/GenBank/DDBJ whole genome shotgun (WGS) entry which is preliminary data.</text>
</comment>
<evidence type="ECO:0000313" key="10">
    <source>
        <dbReference type="EMBL" id="GMT32294.1"/>
    </source>
</evidence>
<dbReference type="InterPro" id="IPR009231">
    <property type="entry name" value="Chloride_chnl_CLIC-like"/>
</dbReference>
<sequence length="461" mass="52150">ISGMRSCLLIFLISSVIGEERFTVDEVVDTVGHNVWIDPNDPTRGMDLSELWIDPNDPTNTAGRPSDASLQAARAYGGRADATIKRILNGVFHELKVDPSQGIDFRRKAEIRLDAVKLERISLFLDAKTENDWASHERLCSDLEGMITVMEEESIDDFSWSLTQLMEAVQPYIGMANVFVLLPAAFIVLRMLIGTRSLLLVAFWCFFAFSVYTTYDRRYKEEVSARLEASALYRDSCRPPTFLQSSLEYVKGFVSIARKSECRRFIESQQKSIVSEIQLTEVLAEVVFNSIFSAIPLLGTKLRLFFINFYGDMPVHIAIISSVMTVILLFVCMNYSLKLPFTSIEPGSGQSAIAATVSAAASVAAEALMPKDEPIPVMQTLQEAAQLPRLPYRRPEKRQLPQDDRAGTPEWKAATDREKSREDRRDSFVTARSPQRRSRMITRHEEGEDRYRSISLPRNHL</sequence>
<evidence type="ECO:0000256" key="3">
    <source>
        <dbReference type="ARBA" id="ARBA00015571"/>
    </source>
</evidence>
<evidence type="ECO:0000256" key="7">
    <source>
        <dbReference type="SAM" id="MobiDB-lite"/>
    </source>
</evidence>
<keyword evidence="5 8" id="KW-1133">Transmembrane helix</keyword>
<keyword evidence="4 8" id="KW-0812">Transmembrane</keyword>
<protein>
    <recommendedName>
        <fullName evidence="3">Chloride channel CLIC-like protein 1</fullName>
    </recommendedName>
</protein>
<gene>
    <name evidence="10" type="ORF">PFISCL1PPCAC_23591</name>
</gene>
<keyword evidence="6 8" id="KW-0472">Membrane</keyword>
<dbReference type="Proteomes" id="UP001432322">
    <property type="component" value="Unassembled WGS sequence"/>
</dbReference>
<feature type="compositionally biased region" description="Basic and acidic residues" evidence="7">
    <location>
        <begin position="442"/>
        <end position="452"/>
    </location>
</feature>
<feature type="transmembrane region" description="Helical" evidence="8">
    <location>
        <begin position="172"/>
        <end position="193"/>
    </location>
</feature>
<keyword evidence="9" id="KW-0732">Signal</keyword>
<feature type="compositionally biased region" description="Basic and acidic residues" evidence="7">
    <location>
        <begin position="393"/>
        <end position="427"/>
    </location>
</feature>
<feature type="region of interest" description="Disordered" evidence="7">
    <location>
        <begin position="388"/>
        <end position="461"/>
    </location>
</feature>
<dbReference type="EMBL" id="BTSY01000006">
    <property type="protein sequence ID" value="GMT32294.1"/>
    <property type="molecule type" value="Genomic_DNA"/>
</dbReference>
<evidence type="ECO:0000256" key="5">
    <source>
        <dbReference type="ARBA" id="ARBA00022989"/>
    </source>
</evidence>
<evidence type="ECO:0000256" key="2">
    <source>
        <dbReference type="ARBA" id="ARBA00005944"/>
    </source>
</evidence>
<dbReference type="GO" id="GO:0016020">
    <property type="term" value="C:membrane"/>
    <property type="evidence" value="ECO:0007669"/>
    <property type="project" value="UniProtKB-SubCell"/>
</dbReference>
<reference evidence="10" key="1">
    <citation type="submission" date="2023-10" db="EMBL/GenBank/DDBJ databases">
        <title>Genome assembly of Pristionchus species.</title>
        <authorList>
            <person name="Yoshida K."/>
            <person name="Sommer R.J."/>
        </authorList>
    </citation>
    <scope>NUCLEOTIDE SEQUENCE</scope>
    <source>
        <strain evidence="10">RS5133</strain>
    </source>
</reference>
<feature type="chain" id="PRO_5043798013" description="Chloride channel CLIC-like protein 1" evidence="9">
    <location>
        <begin position="19"/>
        <end position="461"/>
    </location>
</feature>
<dbReference type="AlphaFoldDB" id="A0AAV5WNJ7"/>
<evidence type="ECO:0000256" key="1">
    <source>
        <dbReference type="ARBA" id="ARBA00004141"/>
    </source>
</evidence>
<dbReference type="GO" id="GO:0005783">
    <property type="term" value="C:endoplasmic reticulum"/>
    <property type="evidence" value="ECO:0007669"/>
    <property type="project" value="TreeGrafter"/>
</dbReference>
<comment type="subcellular location">
    <subcellularLocation>
        <location evidence="1">Membrane</location>
        <topology evidence="1">Multi-pass membrane protein</topology>
    </subcellularLocation>
</comment>
<feature type="non-terminal residue" evidence="10">
    <location>
        <position position="1"/>
    </location>
</feature>
<evidence type="ECO:0000256" key="8">
    <source>
        <dbReference type="SAM" id="Phobius"/>
    </source>
</evidence>
<keyword evidence="11" id="KW-1185">Reference proteome</keyword>
<feature type="signal peptide" evidence="9">
    <location>
        <begin position="1"/>
        <end position="18"/>
    </location>
</feature>
<dbReference type="PANTHER" id="PTHR34093:SF1">
    <property type="entry name" value="CHLORIDE CHANNEL CLIC-LIKE PROTEIN 1"/>
    <property type="match status" value="1"/>
</dbReference>
<dbReference type="PANTHER" id="PTHR34093">
    <property type="entry name" value="CHLORIDE CHANNEL CLIC-LIKE PROTEIN 1"/>
    <property type="match status" value="1"/>
</dbReference>